<organism evidence="2 3">
    <name type="scientific">Limosa lapponica baueri</name>
    <dbReference type="NCBI Taxonomy" id="1758121"/>
    <lineage>
        <taxon>Eukaryota</taxon>
        <taxon>Metazoa</taxon>
        <taxon>Chordata</taxon>
        <taxon>Craniata</taxon>
        <taxon>Vertebrata</taxon>
        <taxon>Euteleostomi</taxon>
        <taxon>Archelosauria</taxon>
        <taxon>Archosauria</taxon>
        <taxon>Dinosauria</taxon>
        <taxon>Saurischia</taxon>
        <taxon>Theropoda</taxon>
        <taxon>Coelurosauria</taxon>
        <taxon>Aves</taxon>
        <taxon>Neognathae</taxon>
        <taxon>Neoaves</taxon>
        <taxon>Charadriiformes</taxon>
        <taxon>Scolopacidae</taxon>
        <taxon>Limosa</taxon>
    </lineage>
</organism>
<dbReference type="EMBL" id="KZ509205">
    <property type="protein sequence ID" value="PKU34346.1"/>
    <property type="molecule type" value="Genomic_DNA"/>
</dbReference>
<sequence>MSGRAEMSHHVNRNATEELPPHATENRQSTASIPVQQRVPAEKRAKISWFQEVLGPGRHGELEEGGDLHLKNSRFLQTSGVVFFKITTIIMTHDLHG</sequence>
<evidence type="ECO:0000256" key="1">
    <source>
        <dbReference type="SAM" id="MobiDB-lite"/>
    </source>
</evidence>
<name>A0A2I0TKN0_LIMLA</name>
<protein>
    <submittedName>
        <fullName evidence="2">Uncharacterized protein</fullName>
    </submittedName>
</protein>
<feature type="region of interest" description="Disordered" evidence="1">
    <location>
        <begin position="1"/>
        <end position="39"/>
    </location>
</feature>
<feature type="compositionally biased region" description="Polar residues" evidence="1">
    <location>
        <begin position="26"/>
        <end position="35"/>
    </location>
</feature>
<reference evidence="3" key="1">
    <citation type="submission" date="2017-11" db="EMBL/GenBank/DDBJ databases">
        <authorList>
            <person name="Lima N.C."/>
            <person name="Parody-Merino A.M."/>
            <person name="Battley P.F."/>
            <person name="Fidler A.E."/>
            <person name="Prosdocimi F."/>
        </authorList>
    </citation>
    <scope>NUCLEOTIDE SEQUENCE [LARGE SCALE GENOMIC DNA]</scope>
</reference>
<dbReference type="Proteomes" id="UP000233556">
    <property type="component" value="Unassembled WGS sequence"/>
</dbReference>
<evidence type="ECO:0000313" key="2">
    <source>
        <dbReference type="EMBL" id="PKU34346.1"/>
    </source>
</evidence>
<gene>
    <name evidence="2" type="ORF">llap_15350</name>
</gene>
<dbReference type="AlphaFoldDB" id="A0A2I0TKN0"/>
<proteinExistence type="predicted"/>
<keyword evidence="3" id="KW-1185">Reference proteome</keyword>
<evidence type="ECO:0000313" key="3">
    <source>
        <dbReference type="Proteomes" id="UP000233556"/>
    </source>
</evidence>
<reference evidence="3" key="2">
    <citation type="submission" date="2017-12" db="EMBL/GenBank/DDBJ databases">
        <title>Genome sequence of the Bar-tailed Godwit (Limosa lapponica baueri).</title>
        <authorList>
            <person name="Lima N.C.B."/>
            <person name="Parody-Merino A.M."/>
            <person name="Battley P.F."/>
            <person name="Fidler A.E."/>
            <person name="Prosdocimi F."/>
        </authorList>
    </citation>
    <scope>NUCLEOTIDE SEQUENCE [LARGE SCALE GENOMIC DNA]</scope>
</reference>
<accession>A0A2I0TKN0</accession>